<comment type="caution">
    <text evidence="2">The sequence shown here is derived from an EMBL/GenBank/DDBJ whole genome shotgun (WGS) entry which is preliminary data.</text>
</comment>
<dbReference type="Proteomes" id="UP001482513">
    <property type="component" value="Unassembled WGS sequence"/>
</dbReference>
<proteinExistence type="predicted"/>
<keyword evidence="3" id="KW-1185">Reference proteome</keyword>
<protein>
    <submittedName>
        <fullName evidence="2">Alpha/beta hydrolase</fullName>
    </submittedName>
</protein>
<dbReference type="Pfam" id="PF12697">
    <property type="entry name" value="Abhydrolase_6"/>
    <property type="match status" value="1"/>
</dbReference>
<evidence type="ECO:0000259" key="1">
    <source>
        <dbReference type="Pfam" id="PF12697"/>
    </source>
</evidence>
<gene>
    <name evidence="2" type="ORF">NC992_15000</name>
</gene>
<dbReference type="SUPFAM" id="SSF53474">
    <property type="entry name" value="alpha/beta-Hydrolases"/>
    <property type="match status" value="1"/>
</dbReference>
<evidence type="ECO:0000313" key="2">
    <source>
        <dbReference type="EMBL" id="MEP0948191.1"/>
    </source>
</evidence>
<dbReference type="GO" id="GO:0016787">
    <property type="term" value="F:hydrolase activity"/>
    <property type="evidence" value="ECO:0007669"/>
    <property type="project" value="UniProtKB-KW"/>
</dbReference>
<organism evidence="2 3">
    <name type="scientific">Leptolyngbya subtilissima DQ-A4</name>
    <dbReference type="NCBI Taxonomy" id="2933933"/>
    <lineage>
        <taxon>Bacteria</taxon>
        <taxon>Bacillati</taxon>
        <taxon>Cyanobacteriota</taxon>
        <taxon>Cyanophyceae</taxon>
        <taxon>Leptolyngbyales</taxon>
        <taxon>Leptolyngbyaceae</taxon>
        <taxon>Leptolyngbya group</taxon>
        <taxon>Leptolyngbya</taxon>
    </lineage>
</organism>
<dbReference type="InterPro" id="IPR029058">
    <property type="entry name" value="AB_hydrolase_fold"/>
</dbReference>
<dbReference type="Gene3D" id="3.40.50.1820">
    <property type="entry name" value="alpha/beta hydrolase"/>
    <property type="match status" value="1"/>
</dbReference>
<reference evidence="2 3" key="1">
    <citation type="submission" date="2022-04" db="EMBL/GenBank/DDBJ databases">
        <title>Positive selection, recombination, and allopatry shape intraspecific diversity of widespread and dominant cyanobacteria.</title>
        <authorList>
            <person name="Wei J."/>
            <person name="Shu W."/>
            <person name="Hu C."/>
        </authorList>
    </citation>
    <scope>NUCLEOTIDE SEQUENCE [LARGE SCALE GENOMIC DNA]</scope>
    <source>
        <strain evidence="2 3">DQ-A4</strain>
    </source>
</reference>
<keyword evidence="2" id="KW-0378">Hydrolase</keyword>
<name>A0ABV0K5Y0_9CYAN</name>
<feature type="domain" description="AB hydrolase-1" evidence="1">
    <location>
        <begin position="32"/>
        <end position="233"/>
    </location>
</feature>
<dbReference type="RefSeq" id="WP_190705739.1">
    <property type="nucleotide sequence ID" value="NZ_JAMPKX010000006.1"/>
</dbReference>
<dbReference type="EMBL" id="JAMPKX010000006">
    <property type="protein sequence ID" value="MEP0948191.1"/>
    <property type="molecule type" value="Genomic_DNA"/>
</dbReference>
<evidence type="ECO:0000313" key="3">
    <source>
        <dbReference type="Proteomes" id="UP001482513"/>
    </source>
</evidence>
<accession>A0ABV0K5Y0</accession>
<dbReference type="InterPro" id="IPR000073">
    <property type="entry name" value="AB_hydrolase_1"/>
</dbReference>
<sequence>MVGTVTSSPEGKAEAPAIATEGNVAIAEREIYFISGLGADWRVFQRLQLEGYRPVHILWQRPDRHESIEQYAQRLLTQVTVENPIFVGLSFGGLMAIEMAKLCRPQQVIVISSATTGAQIPAYYKVFRWLPVQLVVPFKQLLWVVHGLLNWLFGLNNRDDCSLFKQVLVDTDLCFLKWAINQVVGWRNQVVPEHLVHIHGSSDRIFPFGYRSADVVVPGGGHLMVLNRAEELSQLLMATLATSPVES</sequence>